<dbReference type="EMBL" id="JAGQHS010000191">
    <property type="protein sequence ID" value="MCA9758609.1"/>
    <property type="molecule type" value="Genomic_DNA"/>
</dbReference>
<name>A0A956NK79_UNCEI</name>
<dbReference type="InterPro" id="IPR004714">
    <property type="entry name" value="Cyt_oxidase_maturation_cbb3"/>
</dbReference>
<evidence type="ECO:0000313" key="3">
    <source>
        <dbReference type="Proteomes" id="UP000739538"/>
    </source>
</evidence>
<organism evidence="2 3">
    <name type="scientific">Eiseniibacteriota bacterium</name>
    <dbReference type="NCBI Taxonomy" id="2212470"/>
    <lineage>
        <taxon>Bacteria</taxon>
        <taxon>Candidatus Eiseniibacteriota</taxon>
    </lineage>
</organism>
<protein>
    <submittedName>
        <fullName evidence="2">Cbb3-type cytochrome oxidase assembly protein</fullName>
    </submittedName>
</protein>
<accession>A0A956NK79</accession>
<dbReference type="Proteomes" id="UP000739538">
    <property type="component" value="Unassembled WGS sequence"/>
</dbReference>
<proteinExistence type="predicted"/>
<comment type="caution">
    <text evidence="2">The sequence shown here is derived from an EMBL/GenBank/DDBJ whole genome shotgun (WGS) entry which is preliminary data.</text>
</comment>
<reference evidence="2" key="1">
    <citation type="submission" date="2020-04" db="EMBL/GenBank/DDBJ databases">
        <authorList>
            <person name="Zhang T."/>
        </authorList>
    </citation>
    <scope>NUCLEOTIDE SEQUENCE</scope>
    <source>
        <strain evidence="2">HKST-UBA02</strain>
    </source>
</reference>
<sequence>MDVLIILLFISLVFVTGAVLLFLRGVTSGDFEQGDRVSLLPLEPDSPSTPKEKAENAMPPTGSTP</sequence>
<evidence type="ECO:0000313" key="2">
    <source>
        <dbReference type="EMBL" id="MCA9758609.1"/>
    </source>
</evidence>
<dbReference type="Pfam" id="PF03597">
    <property type="entry name" value="FixS"/>
    <property type="match status" value="1"/>
</dbReference>
<feature type="region of interest" description="Disordered" evidence="1">
    <location>
        <begin position="37"/>
        <end position="65"/>
    </location>
</feature>
<evidence type="ECO:0000256" key="1">
    <source>
        <dbReference type="SAM" id="MobiDB-lite"/>
    </source>
</evidence>
<dbReference type="AlphaFoldDB" id="A0A956NK79"/>
<gene>
    <name evidence="2" type="ORF">KDA27_22625</name>
</gene>
<reference evidence="2" key="2">
    <citation type="journal article" date="2021" name="Microbiome">
        <title>Successional dynamics and alternative stable states in a saline activated sludge microbial community over 9 years.</title>
        <authorList>
            <person name="Wang Y."/>
            <person name="Ye J."/>
            <person name="Ju F."/>
            <person name="Liu L."/>
            <person name="Boyd J.A."/>
            <person name="Deng Y."/>
            <person name="Parks D.H."/>
            <person name="Jiang X."/>
            <person name="Yin X."/>
            <person name="Woodcroft B.J."/>
            <person name="Tyson G.W."/>
            <person name="Hugenholtz P."/>
            <person name="Polz M.F."/>
            <person name="Zhang T."/>
        </authorList>
    </citation>
    <scope>NUCLEOTIDE SEQUENCE</scope>
    <source>
        <strain evidence="2">HKST-UBA02</strain>
    </source>
</reference>